<proteinExistence type="predicted"/>
<reference evidence="1" key="1">
    <citation type="submission" date="2018-02" db="EMBL/GenBank/DDBJ databases">
        <title>Rhizophora mucronata_Transcriptome.</title>
        <authorList>
            <person name="Meera S.P."/>
            <person name="Sreeshan A."/>
            <person name="Augustine A."/>
        </authorList>
    </citation>
    <scope>NUCLEOTIDE SEQUENCE</scope>
    <source>
        <tissue evidence="1">Leaf</tissue>
    </source>
</reference>
<sequence>MKPHFQHKNLSCQLVMHMDIICQTRTL</sequence>
<accession>A0A2P2IJH3</accession>
<dbReference type="EMBL" id="GGEC01000858">
    <property type="protein sequence ID" value="MBW81341.1"/>
    <property type="molecule type" value="Transcribed_RNA"/>
</dbReference>
<evidence type="ECO:0000313" key="1">
    <source>
        <dbReference type="EMBL" id="MBW81341.1"/>
    </source>
</evidence>
<name>A0A2P2IJH3_RHIMU</name>
<organism evidence="1">
    <name type="scientific">Rhizophora mucronata</name>
    <name type="common">Asiatic mangrove</name>
    <dbReference type="NCBI Taxonomy" id="61149"/>
    <lineage>
        <taxon>Eukaryota</taxon>
        <taxon>Viridiplantae</taxon>
        <taxon>Streptophyta</taxon>
        <taxon>Embryophyta</taxon>
        <taxon>Tracheophyta</taxon>
        <taxon>Spermatophyta</taxon>
        <taxon>Magnoliopsida</taxon>
        <taxon>eudicotyledons</taxon>
        <taxon>Gunneridae</taxon>
        <taxon>Pentapetalae</taxon>
        <taxon>rosids</taxon>
        <taxon>fabids</taxon>
        <taxon>Malpighiales</taxon>
        <taxon>Rhizophoraceae</taxon>
        <taxon>Rhizophora</taxon>
    </lineage>
</organism>
<protein>
    <submittedName>
        <fullName evidence="1">Uncharacterized protein</fullName>
    </submittedName>
</protein>
<dbReference type="AlphaFoldDB" id="A0A2P2IJH3"/>